<evidence type="ECO:0000256" key="7">
    <source>
        <dbReference type="ARBA" id="ARBA00023098"/>
    </source>
</evidence>
<comment type="catalytic activity">
    <reaction evidence="11">
        <text>malonyl-[ACP] + acetyl-CoA + H(+) = 3-oxobutanoyl-[ACP] + CO2 + CoA</text>
        <dbReference type="Rhea" id="RHEA:12080"/>
        <dbReference type="Rhea" id="RHEA-COMP:9623"/>
        <dbReference type="Rhea" id="RHEA-COMP:9625"/>
        <dbReference type="ChEBI" id="CHEBI:15378"/>
        <dbReference type="ChEBI" id="CHEBI:16526"/>
        <dbReference type="ChEBI" id="CHEBI:57287"/>
        <dbReference type="ChEBI" id="CHEBI:57288"/>
        <dbReference type="ChEBI" id="CHEBI:78449"/>
        <dbReference type="ChEBI" id="CHEBI:78450"/>
        <dbReference type="EC" id="2.3.1.180"/>
    </reaction>
    <physiologicalReaction direction="left-to-right" evidence="11">
        <dbReference type="Rhea" id="RHEA:12081"/>
    </physiologicalReaction>
</comment>
<dbReference type="Pfam" id="PF08541">
    <property type="entry name" value="ACP_syn_III_C"/>
    <property type="match status" value="1"/>
</dbReference>
<proteinExistence type="inferred from homology"/>
<dbReference type="NCBIfam" id="NF006829">
    <property type="entry name" value="PRK09352.1"/>
    <property type="match status" value="1"/>
</dbReference>
<dbReference type="Pfam" id="PF08545">
    <property type="entry name" value="ACP_syn_III"/>
    <property type="match status" value="1"/>
</dbReference>
<comment type="subcellular location">
    <subcellularLocation>
        <location evidence="12">Cytoplasm</location>
    </subcellularLocation>
</comment>
<comment type="caution">
    <text evidence="15">The sequence shown here is derived from an EMBL/GenBank/DDBJ whole genome shotgun (WGS) entry which is preliminary data.</text>
</comment>
<dbReference type="EC" id="2.3.1.180" evidence="3 12"/>
<dbReference type="InterPro" id="IPR013747">
    <property type="entry name" value="ACP_syn_III_C"/>
</dbReference>
<feature type="domain" description="Beta-ketoacyl-[acyl-carrier-protein] synthase III C-terminal" evidence="13">
    <location>
        <begin position="243"/>
        <end position="331"/>
    </location>
</feature>
<reference evidence="15" key="1">
    <citation type="submission" date="2022-12" db="EMBL/GenBank/DDBJ databases">
        <title>Reference genome sequencing for broad-spectrum identification of bacterial and archaeal isolates by mass spectrometry.</title>
        <authorList>
            <person name="Sekiguchi Y."/>
            <person name="Tourlousse D.M."/>
        </authorList>
    </citation>
    <scope>NUCLEOTIDE SEQUENCE</scope>
    <source>
        <strain evidence="15">ASRB1</strain>
    </source>
</reference>
<comment type="similarity">
    <text evidence="2 12">Belongs to the thiolase-like superfamily. FabH family.</text>
</comment>
<evidence type="ECO:0000256" key="11">
    <source>
        <dbReference type="ARBA" id="ARBA00051096"/>
    </source>
</evidence>
<feature type="active site" evidence="12">
    <location>
        <position position="258"/>
    </location>
</feature>
<evidence type="ECO:0000256" key="3">
    <source>
        <dbReference type="ARBA" id="ARBA00012333"/>
    </source>
</evidence>
<organism evidence="15 16">
    <name type="scientific">Desulforhabdus amnigena</name>
    <dbReference type="NCBI Taxonomy" id="40218"/>
    <lineage>
        <taxon>Bacteria</taxon>
        <taxon>Pseudomonadati</taxon>
        <taxon>Thermodesulfobacteriota</taxon>
        <taxon>Syntrophobacteria</taxon>
        <taxon>Syntrophobacterales</taxon>
        <taxon>Syntrophobacteraceae</taxon>
        <taxon>Desulforhabdus</taxon>
    </lineage>
</organism>
<evidence type="ECO:0000256" key="8">
    <source>
        <dbReference type="ARBA" id="ARBA00023160"/>
    </source>
</evidence>
<keyword evidence="6 12" id="KW-0276">Fatty acid metabolism</keyword>
<keyword evidence="4 12" id="KW-0444">Lipid biosynthesis</keyword>
<evidence type="ECO:0000259" key="13">
    <source>
        <dbReference type="Pfam" id="PF08541"/>
    </source>
</evidence>
<dbReference type="NCBIfam" id="TIGR00747">
    <property type="entry name" value="fabH"/>
    <property type="match status" value="1"/>
</dbReference>
<dbReference type="Proteomes" id="UP001144372">
    <property type="component" value="Unassembled WGS sequence"/>
</dbReference>
<dbReference type="InterPro" id="IPR013751">
    <property type="entry name" value="ACP_syn_III_N"/>
</dbReference>
<name>A0A9W6CUE8_9BACT</name>
<dbReference type="InterPro" id="IPR004655">
    <property type="entry name" value="FabH"/>
</dbReference>
<dbReference type="GO" id="GO:0033818">
    <property type="term" value="F:beta-ketoacyl-acyl-carrier-protein synthase III activity"/>
    <property type="evidence" value="ECO:0007669"/>
    <property type="project" value="UniProtKB-UniRule"/>
</dbReference>
<sequence length="331" mass="36212">MVRSVIAGTGSYVPPKVVTNHDLSKLMDTSDEWIRTRSGIEERHFAEDGVSCSDLALEASKNALADAGMSPSEIDFILFATLSPDQNFPGGGCYLQAKLGIGPIGAMDIRNQCAGFLYALATADAFIRSGIYRKILVVGAEVHSSILDFTDRGRNMAVLFGDGAAAAVVTASEDSNRGILYSELHADGNYASCLQMKVWDISRKPYLSPETLTSAEIWPEMDGKTVFKHAVVQLTEIAENSIKRSGVKREDIKYVIPHQANQRINMMVAERLGFPQEKFLSNIQKYGNTSAASIPLLLDQTHRSGKLERGDLLLLMGFGSGFTWASILLRW</sequence>
<dbReference type="GO" id="GO:0005737">
    <property type="term" value="C:cytoplasm"/>
    <property type="evidence" value="ECO:0007669"/>
    <property type="project" value="UniProtKB-SubCell"/>
</dbReference>
<feature type="active site" evidence="12">
    <location>
        <position position="113"/>
    </location>
</feature>
<evidence type="ECO:0000256" key="6">
    <source>
        <dbReference type="ARBA" id="ARBA00022832"/>
    </source>
</evidence>
<evidence type="ECO:0000256" key="9">
    <source>
        <dbReference type="ARBA" id="ARBA00023268"/>
    </source>
</evidence>
<dbReference type="RefSeq" id="WP_281791708.1">
    <property type="nucleotide sequence ID" value="NZ_BSDR01000001.1"/>
</dbReference>
<keyword evidence="16" id="KW-1185">Reference proteome</keyword>
<keyword evidence="7 12" id="KW-0443">Lipid metabolism</keyword>
<keyword evidence="12" id="KW-0963">Cytoplasm</keyword>
<evidence type="ECO:0000313" key="16">
    <source>
        <dbReference type="Proteomes" id="UP001144372"/>
    </source>
</evidence>
<dbReference type="FunFam" id="3.40.47.10:FF:000004">
    <property type="entry name" value="3-oxoacyl-[acyl-carrier-protein] synthase 3"/>
    <property type="match status" value="1"/>
</dbReference>
<evidence type="ECO:0000256" key="2">
    <source>
        <dbReference type="ARBA" id="ARBA00008642"/>
    </source>
</evidence>
<keyword evidence="8 12" id="KW-0275">Fatty acid biosynthesis</keyword>
<dbReference type="PANTHER" id="PTHR43091">
    <property type="entry name" value="3-OXOACYL-[ACYL-CARRIER-PROTEIN] SYNTHASE"/>
    <property type="match status" value="1"/>
</dbReference>
<comment type="function">
    <text evidence="12">Catalyzes the condensation reaction of fatty acid synthesis by the addition to an acyl acceptor of two carbons from malonyl-ACP. Catalyzes the first condensation reaction which initiates fatty acid synthesis and may therefore play a role in governing the total rate of fatty acid production. Possesses both acetoacetyl-ACP synthase and acetyl transacylase activities. Its substrate specificity determines the biosynthesis of branched-chain and/or straight-chain of fatty acids.</text>
</comment>
<evidence type="ECO:0000259" key="14">
    <source>
        <dbReference type="Pfam" id="PF08545"/>
    </source>
</evidence>
<feature type="active site" evidence="12">
    <location>
        <position position="288"/>
    </location>
</feature>
<dbReference type="SUPFAM" id="SSF53901">
    <property type="entry name" value="Thiolase-like"/>
    <property type="match status" value="1"/>
</dbReference>
<comment type="subunit">
    <text evidence="12">Homodimer.</text>
</comment>
<keyword evidence="5 12" id="KW-0808">Transferase</keyword>
<dbReference type="PANTHER" id="PTHR43091:SF1">
    <property type="entry name" value="BETA-KETOACYL-[ACYL-CARRIER-PROTEIN] SYNTHASE III, CHLOROPLASTIC"/>
    <property type="match status" value="1"/>
</dbReference>
<gene>
    <name evidence="15" type="primary">fabH2</name>
    <name evidence="12" type="synonym">fabH</name>
    <name evidence="15" type="ORF">DAMNIGENAA_00870</name>
</gene>
<dbReference type="AlphaFoldDB" id="A0A9W6CUE8"/>
<comment type="domain">
    <text evidence="12">The last Arg residue of the ACP-binding site is essential for the weak association between ACP/AcpP and FabH.</text>
</comment>
<evidence type="ECO:0000256" key="10">
    <source>
        <dbReference type="ARBA" id="ARBA00023315"/>
    </source>
</evidence>
<evidence type="ECO:0000256" key="12">
    <source>
        <dbReference type="HAMAP-Rule" id="MF_01815"/>
    </source>
</evidence>
<evidence type="ECO:0000256" key="5">
    <source>
        <dbReference type="ARBA" id="ARBA00022679"/>
    </source>
</evidence>
<accession>A0A9W6CUE8</accession>
<keyword evidence="10 12" id="KW-0012">Acyltransferase</keyword>
<dbReference type="HAMAP" id="MF_01815">
    <property type="entry name" value="FabH"/>
    <property type="match status" value="1"/>
</dbReference>
<protein>
    <recommendedName>
        <fullName evidence="3 12">Beta-ketoacyl-[acyl-carrier-protein] synthase III</fullName>
        <shortName evidence="12">Beta-ketoacyl-ACP synthase III</shortName>
        <shortName evidence="12">KAS III</shortName>
        <ecNumber evidence="3 12">2.3.1.180</ecNumber>
    </recommendedName>
    <alternativeName>
        <fullName evidence="12">3-oxoacyl-[acyl-carrier-protein] synthase 3</fullName>
    </alternativeName>
    <alternativeName>
        <fullName evidence="12">3-oxoacyl-[acyl-carrier-protein] synthase III</fullName>
    </alternativeName>
</protein>
<evidence type="ECO:0000313" key="15">
    <source>
        <dbReference type="EMBL" id="GLI32654.1"/>
    </source>
</evidence>
<dbReference type="Gene3D" id="3.40.47.10">
    <property type="match status" value="1"/>
</dbReference>
<feature type="domain" description="Beta-ketoacyl-[acyl-carrier-protein] synthase III N-terminal" evidence="14">
    <location>
        <begin position="107"/>
        <end position="188"/>
    </location>
</feature>
<dbReference type="CDD" id="cd00830">
    <property type="entry name" value="KAS_III"/>
    <property type="match status" value="1"/>
</dbReference>
<evidence type="ECO:0000256" key="1">
    <source>
        <dbReference type="ARBA" id="ARBA00005194"/>
    </source>
</evidence>
<dbReference type="GO" id="GO:0004315">
    <property type="term" value="F:3-oxoacyl-[acyl-carrier-protein] synthase activity"/>
    <property type="evidence" value="ECO:0007669"/>
    <property type="project" value="InterPro"/>
</dbReference>
<comment type="pathway">
    <text evidence="1 12">Lipid metabolism; fatty acid biosynthesis.</text>
</comment>
<dbReference type="GO" id="GO:0006633">
    <property type="term" value="P:fatty acid biosynthetic process"/>
    <property type="evidence" value="ECO:0007669"/>
    <property type="project" value="UniProtKB-UniRule"/>
</dbReference>
<dbReference type="InterPro" id="IPR016039">
    <property type="entry name" value="Thiolase-like"/>
</dbReference>
<dbReference type="EMBL" id="BSDR01000001">
    <property type="protein sequence ID" value="GLI32654.1"/>
    <property type="molecule type" value="Genomic_DNA"/>
</dbReference>
<keyword evidence="9 12" id="KW-0511">Multifunctional enzyme</keyword>
<evidence type="ECO:0000256" key="4">
    <source>
        <dbReference type="ARBA" id="ARBA00022516"/>
    </source>
</evidence>
<feature type="region of interest" description="ACP-binding" evidence="12">
    <location>
        <begin position="259"/>
        <end position="263"/>
    </location>
</feature>